<organism evidence="2 3">
    <name type="scientific">Colletotrichum tabaci</name>
    <dbReference type="NCBI Taxonomy" id="1209068"/>
    <lineage>
        <taxon>Eukaryota</taxon>
        <taxon>Fungi</taxon>
        <taxon>Dikarya</taxon>
        <taxon>Ascomycota</taxon>
        <taxon>Pezizomycotina</taxon>
        <taxon>Sordariomycetes</taxon>
        <taxon>Hypocreomycetidae</taxon>
        <taxon>Glomerellales</taxon>
        <taxon>Glomerellaceae</taxon>
        <taxon>Colletotrichum</taxon>
        <taxon>Colletotrichum destructivum species complex</taxon>
    </lineage>
</organism>
<feature type="region of interest" description="Disordered" evidence="1">
    <location>
        <begin position="176"/>
        <end position="203"/>
    </location>
</feature>
<comment type="caution">
    <text evidence="2">The sequence shown here is derived from an EMBL/GenBank/DDBJ whole genome shotgun (WGS) entry which is preliminary data.</text>
</comment>
<sequence>MPRSSTLQDSIPTSPQSAASALAAYRQKLIDRLPVFVSAGYRDAIRDVIQALVDAPNLDCRLRWVVEAAYHNNAEPTSREVITLCLFFDSGALENHTLRVQHNFYAKNPALTRHMHEWSLQGLVDKHNAKVRAGDIQGHCVVFRGGRDDEHAATLAAVGYGAVNHTKAAARCEKRPASAVENLSPPPPPAARRPNPPIKPALARFGRRNTPRLNSLVESLSLKKFARPNVAASIPGNPGSSYVGPLPLASASPFSLGIPDTRNTPPPPPTSRTTPTRTTGPSLEKASNARLAFFAARIAEHHQQTRDKLRQAAVRQPLGDEGAGIRDLAAYVAESHGLAAR</sequence>
<protein>
    <submittedName>
        <fullName evidence="2">Uncharacterized protein</fullName>
    </submittedName>
</protein>
<reference evidence="2 3" key="1">
    <citation type="submission" date="2023-04" db="EMBL/GenBank/DDBJ databases">
        <title>Colletotrichum tabacum stain YC1 causing leaf anthracnose on Nicotiana tabacum(L.) cv.</title>
        <authorList>
            <person name="Ji Z."/>
            <person name="Wang M."/>
            <person name="Zhang J."/>
            <person name="Wang N."/>
            <person name="Zhou Z."/>
        </authorList>
    </citation>
    <scope>NUCLEOTIDE SEQUENCE [LARGE SCALE GENOMIC DNA]</scope>
    <source>
        <strain evidence="2 3">YC1</strain>
    </source>
</reference>
<feature type="compositionally biased region" description="Pro residues" evidence="1">
    <location>
        <begin position="184"/>
        <end position="199"/>
    </location>
</feature>
<feature type="region of interest" description="Disordered" evidence="1">
    <location>
        <begin position="253"/>
        <end position="284"/>
    </location>
</feature>
<proteinExistence type="predicted"/>
<evidence type="ECO:0000313" key="2">
    <source>
        <dbReference type="EMBL" id="KAK6209679.1"/>
    </source>
</evidence>
<dbReference type="AlphaFoldDB" id="A0AAV9SYT2"/>
<accession>A0AAV9SYT2</accession>
<evidence type="ECO:0000313" key="3">
    <source>
        <dbReference type="Proteomes" id="UP001327957"/>
    </source>
</evidence>
<feature type="compositionally biased region" description="Low complexity" evidence="1">
    <location>
        <begin position="271"/>
        <end position="281"/>
    </location>
</feature>
<dbReference type="Proteomes" id="UP001327957">
    <property type="component" value="Unassembled WGS sequence"/>
</dbReference>
<keyword evidence="3" id="KW-1185">Reference proteome</keyword>
<name>A0AAV9SYT2_9PEZI</name>
<evidence type="ECO:0000256" key="1">
    <source>
        <dbReference type="SAM" id="MobiDB-lite"/>
    </source>
</evidence>
<dbReference type="EMBL" id="JASAOK010000047">
    <property type="protein sequence ID" value="KAK6209679.1"/>
    <property type="molecule type" value="Genomic_DNA"/>
</dbReference>
<gene>
    <name evidence="2" type="ORF">QIS74_11263</name>
</gene>